<evidence type="ECO:0000259" key="3">
    <source>
        <dbReference type="Pfam" id="PF10079"/>
    </source>
</evidence>
<feature type="domain" description="Bacillithiol biosynthesis BshC C-terminal coiled-coil" evidence="4">
    <location>
        <begin position="388"/>
        <end position="527"/>
    </location>
</feature>
<dbReference type="PIRSF" id="PIRSF012535">
    <property type="entry name" value="UCP012535"/>
    <property type="match status" value="1"/>
</dbReference>
<gene>
    <name evidence="2 5" type="primary">bshC</name>
    <name evidence="5" type="ORF">K1I37_09040</name>
</gene>
<dbReference type="HAMAP" id="MF_01867">
    <property type="entry name" value="BshC"/>
    <property type="match status" value="1"/>
</dbReference>
<dbReference type="RefSeq" id="WP_021297415.1">
    <property type="nucleotide sequence ID" value="NZ_AURB01000152.1"/>
</dbReference>
<protein>
    <recommendedName>
        <fullName evidence="2">Putative cysteine ligase BshC</fullName>
        <ecNumber evidence="2">6.-.-.-</ecNumber>
    </recommendedName>
</protein>
<accession>T0D2L8</accession>
<dbReference type="KEGG" id="aaco:K1I37_09040"/>
<dbReference type="InterPro" id="IPR011199">
    <property type="entry name" value="Bacillithiol_biosynth_BshC"/>
</dbReference>
<dbReference type="EMBL" id="CP080467">
    <property type="protein sequence ID" value="UNO50568.1"/>
    <property type="molecule type" value="Genomic_DNA"/>
</dbReference>
<comment type="similarity">
    <text evidence="2">Belongs to the BshC family.</text>
</comment>
<keyword evidence="6" id="KW-1185">Reference proteome</keyword>
<comment type="function">
    <text evidence="2">Involved in bacillithiol (BSH) biosynthesis. May catalyze the last step of the pathway, the addition of cysteine to glucosamine malate (GlcN-Mal) to generate BSH.</text>
</comment>
<feature type="domain" description="Bacillithiol biosynthesis BshC N-terminal Rossmann-like" evidence="3">
    <location>
        <begin position="2"/>
        <end position="383"/>
    </location>
</feature>
<dbReference type="GO" id="GO:0016874">
    <property type="term" value="F:ligase activity"/>
    <property type="evidence" value="ECO:0007669"/>
    <property type="project" value="UniProtKB-UniRule"/>
</dbReference>
<keyword evidence="1 2" id="KW-0436">Ligase</keyword>
<dbReference type="STRING" id="1356854.N007_11835"/>
<dbReference type="eggNOG" id="COG4365">
    <property type="taxonomic scope" value="Bacteria"/>
</dbReference>
<proteinExistence type="inferred from homology"/>
<dbReference type="Proteomes" id="UP000829401">
    <property type="component" value="Chromosome"/>
</dbReference>
<evidence type="ECO:0000256" key="1">
    <source>
        <dbReference type="ARBA" id="ARBA00022598"/>
    </source>
</evidence>
<sequence length="545" mass="61642">MKCTIHQAPTGNRLTDAQLFDFQRVAHLYDEQDPKQLQTYAARAETVTQWFDDAHRQTLVRALTAYGQRIGQTPVQSAAVKRLLDPRSVAVVTGQQSGLLLGPFYSISKALSAIGLAEQLERELGRSVVPVFWVASEDHDFAEVDHAYILNSTHDVTRIRLEHSFDSHQMVYHAALTQAQVVSVLEALHRDLPELPYKSEVLTTLRETFEEGDSLAVWFARLLTKLLCNHPIVILDPCLPELRSLVGPVFANTLASFDTVQANLQTAYDEVAQAGFSHEVIRDALHSTVFHVVEGRRYVLERRQPGTFVARGFGAEYTLAQLQDTAVVAPERFSSNVLLRPVIQDHLVPTLAYVGGPSEIAYHPLSRAVFHAHGRNLPPLVMRQRVRIATPAVARTMAQWGISFEDVAQPCDFVATRALRDVKDALHAQITQMETEFSGQLERFGEEFSSFGPQVQDIVARQIARQKELIRRLESKVYGLAQRRRSDDVQQLRRIEHWFWTDGHEQERRLSPMNLWAELGAKWFESLPVWGNYLQPGAYLDVTVD</sequence>
<dbReference type="Pfam" id="PF24850">
    <property type="entry name" value="CC_BshC"/>
    <property type="match status" value="1"/>
</dbReference>
<dbReference type="EC" id="6.-.-.-" evidence="2"/>
<evidence type="ECO:0000313" key="5">
    <source>
        <dbReference type="EMBL" id="UNO50568.1"/>
    </source>
</evidence>
<evidence type="ECO:0000259" key="4">
    <source>
        <dbReference type="Pfam" id="PF24850"/>
    </source>
</evidence>
<dbReference type="InterPro" id="IPR055398">
    <property type="entry name" value="Rossmann-like_BshC"/>
</dbReference>
<accession>A0A9E6ZJL4</accession>
<evidence type="ECO:0000256" key="2">
    <source>
        <dbReference type="HAMAP-Rule" id="MF_01867"/>
    </source>
</evidence>
<dbReference type="InterPro" id="IPR055399">
    <property type="entry name" value="CC_BshC"/>
</dbReference>
<reference evidence="6" key="1">
    <citation type="journal article" date="2022" name="G3 (Bethesda)">
        <title>Unveiling the complete genome sequence of Alicyclobacillus acidoterrestris DSM 3922T, a taint-producing strain.</title>
        <authorList>
            <person name="Leonardo I.C."/>
            <person name="Barreto Crespo M.T."/>
            <person name="Gaspar F.B."/>
        </authorList>
    </citation>
    <scope>NUCLEOTIDE SEQUENCE [LARGE SCALE GENOMIC DNA]</scope>
    <source>
        <strain evidence="6">DSM 3922</strain>
    </source>
</reference>
<evidence type="ECO:0000313" key="6">
    <source>
        <dbReference type="Proteomes" id="UP000829401"/>
    </source>
</evidence>
<organism evidence="5 6">
    <name type="scientific">Alicyclobacillus acidoterrestris (strain ATCC 49025 / DSM 3922 / CIP 106132 / NCIMB 13137 / GD3B)</name>
    <dbReference type="NCBI Taxonomy" id="1356854"/>
    <lineage>
        <taxon>Bacteria</taxon>
        <taxon>Bacillati</taxon>
        <taxon>Bacillota</taxon>
        <taxon>Bacilli</taxon>
        <taxon>Bacillales</taxon>
        <taxon>Alicyclobacillaceae</taxon>
        <taxon>Alicyclobacillus</taxon>
    </lineage>
</organism>
<dbReference type="NCBIfam" id="TIGR03998">
    <property type="entry name" value="thiol_BshC"/>
    <property type="match status" value="1"/>
</dbReference>
<dbReference type="Pfam" id="PF10079">
    <property type="entry name" value="Rossmann-like_BshC"/>
    <property type="match status" value="1"/>
</dbReference>
<dbReference type="AlphaFoldDB" id="T0D2L8"/>
<name>T0D2L8_ALIAG</name>